<evidence type="ECO:0000313" key="1">
    <source>
        <dbReference type="EnsemblPlants" id="AVESA.00010b.r2.3AG0415070.1.CDS.1"/>
    </source>
</evidence>
<keyword evidence="2" id="KW-1185">Reference proteome</keyword>
<evidence type="ECO:0000313" key="2">
    <source>
        <dbReference type="Proteomes" id="UP001732700"/>
    </source>
</evidence>
<dbReference type="Proteomes" id="UP001732700">
    <property type="component" value="Chromosome 3A"/>
</dbReference>
<sequence>MADDGGGGPPRPHCHNQQVNGDPAPVARSLPRLAEQGGGGGDDGVSDALSEAGPTRSTKRRRATVVSLAKASRYRALAAPPLLWLVLRDGTYLTLPDGTKHQMPIDYFDDVNFCLSTGSLLFLVYCDRSCCLMNPSTGKTTLQQISLDREDLDIMRDNYERISKVVVSDRIVALLASDKVKIFTRGKPRGTESCSPKVWVPPGNTHVIDIAIFQQKLYILIAEYGHGYVLPPELHVLDTSHEETGVSSVQCIRATPRNCVEHPDHQLAIFFYLVPSGRRLLLVERQIDVELSSDPFIVRPIRSRIEVSEAVDLNLIGGGSPGHWSKVDTLIGRALFVSLGCSVSVPAQPGAQEDCVYFMTERKWPLPRKLERRPEDNLFECIKYNMRDKTVTPLSMETAATEATHDGIWHPTWLFPANA</sequence>
<name>A0ACD5VBJ0_AVESA</name>
<proteinExistence type="predicted"/>
<dbReference type="EnsemblPlants" id="AVESA.00010b.r2.3AG0415070.1">
    <property type="protein sequence ID" value="AVESA.00010b.r2.3AG0415070.1.CDS.1"/>
    <property type="gene ID" value="AVESA.00010b.r2.3AG0415070"/>
</dbReference>
<accession>A0ACD5VBJ0</accession>
<reference evidence="1" key="1">
    <citation type="submission" date="2021-05" db="EMBL/GenBank/DDBJ databases">
        <authorList>
            <person name="Scholz U."/>
            <person name="Mascher M."/>
            <person name="Fiebig A."/>
        </authorList>
    </citation>
    <scope>NUCLEOTIDE SEQUENCE [LARGE SCALE GENOMIC DNA]</scope>
</reference>
<organism evidence="1 2">
    <name type="scientific">Avena sativa</name>
    <name type="common">Oat</name>
    <dbReference type="NCBI Taxonomy" id="4498"/>
    <lineage>
        <taxon>Eukaryota</taxon>
        <taxon>Viridiplantae</taxon>
        <taxon>Streptophyta</taxon>
        <taxon>Embryophyta</taxon>
        <taxon>Tracheophyta</taxon>
        <taxon>Spermatophyta</taxon>
        <taxon>Magnoliopsida</taxon>
        <taxon>Liliopsida</taxon>
        <taxon>Poales</taxon>
        <taxon>Poaceae</taxon>
        <taxon>BOP clade</taxon>
        <taxon>Pooideae</taxon>
        <taxon>Poodae</taxon>
        <taxon>Poeae</taxon>
        <taxon>Poeae Chloroplast Group 1 (Aveneae type)</taxon>
        <taxon>Aveninae</taxon>
        <taxon>Avena</taxon>
    </lineage>
</organism>
<reference evidence="1" key="2">
    <citation type="submission" date="2025-09" db="UniProtKB">
        <authorList>
            <consortium name="EnsemblPlants"/>
        </authorList>
    </citation>
    <scope>IDENTIFICATION</scope>
</reference>
<protein>
    <submittedName>
        <fullName evidence="1">Uncharacterized protein</fullName>
    </submittedName>
</protein>